<evidence type="ECO:0000256" key="1">
    <source>
        <dbReference type="SAM" id="Phobius"/>
    </source>
</evidence>
<keyword evidence="3" id="KW-1185">Reference proteome</keyword>
<dbReference type="Proteomes" id="UP000271925">
    <property type="component" value="Unassembled WGS sequence"/>
</dbReference>
<accession>A0A3P1C025</accession>
<dbReference type="EMBL" id="RQJO01000007">
    <property type="protein sequence ID" value="RRB06760.1"/>
    <property type="molecule type" value="Genomic_DNA"/>
</dbReference>
<organism evidence="2 3">
    <name type="scientific">Larkinella rosea</name>
    <dbReference type="NCBI Taxonomy" id="2025312"/>
    <lineage>
        <taxon>Bacteria</taxon>
        <taxon>Pseudomonadati</taxon>
        <taxon>Bacteroidota</taxon>
        <taxon>Cytophagia</taxon>
        <taxon>Cytophagales</taxon>
        <taxon>Spirosomataceae</taxon>
        <taxon>Larkinella</taxon>
    </lineage>
</organism>
<gene>
    <name evidence="2" type="ORF">EHT25_02895</name>
</gene>
<reference evidence="2 3" key="1">
    <citation type="submission" date="2018-11" db="EMBL/GenBank/DDBJ databases">
        <authorList>
            <person name="Zhou Z."/>
            <person name="Wang G."/>
        </authorList>
    </citation>
    <scope>NUCLEOTIDE SEQUENCE [LARGE SCALE GENOMIC DNA]</scope>
    <source>
        <strain evidence="2 3">KCTC52004</strain>
    </source>
</reference>
<dbReference type="AlphaFoldDB" id="A0A3P1C025"/>
<dbReference type="OrthoDB" id="965008at2"/>
<proteinExistence type="predicted"/>
<keyword evidence="1" id="KW-0472">Membrane</keyword>
<keyword evidence="1" id="KW-1133">Transmembrane helix</keyword>
<evidence type="ECO:0000313" key="3">
    <source>
        <dbReference type="Proteomes" id="UP000271925"/>
    </source>
</evidence>
<name>A0A3P1C025_9BACT</name>
<sequence length="69" mass="7855">MPKVNFANRTFRYWCAFFSLVLASGFLAFGSGYMAYELTRESFITLGSAGIGFYVMYYLGSSFFPIRSK</sequence>
<dbReference type="RefSeq" id="WP_124870389.1">
    <property type="nucleotide sequence ID" value="NZ_RQJO01000007.1"/>
</dbReference>
<protein>
    <submittedName>
        <fullName evidence="2">Uncharacterized protein</fullName>
    </submittedName>
</protein>
<evidence type="ECO:0000313" key="2">
    <source>
        <dbReference type="EMBL" id="RRB06760.1"/>
    </source>
</evidence>
<comment type="caution">
    <text evidence="2">The sequence shown here is derived from an EMBL/GenBank/DDBJ whole genome shotgun (WGS) entry which is preliminary data.</text>
</comment>
<keyword evidence="1" id="KW-0812">Transmembrane</keyword>
<feature type="transmembrane region" description="Helical" evidence="1">
    <location>
        <begin position="12"/>
        <end position="36"/>
    </location>
</feature>
<feature type="transmembrane region" description="Helical" evidence="1">
    <location>
        <begin position="42"/>
        <end position="60"/>
    </location>
</feature>